<keyword evidence="3" id="KW-0479">Metal-binding</keyword>
<dbReference type="RefSeq" id="WP_377006989.1">
    <property type="nucleotide sequence ID" value="NZ_JBHSLV010000009.1"/>
</dbReference>
<sequence length="437" mass="45949">MQPVRLKRRPDEAASTTSLQPESQTPRRPRSGGRSGGRGGLLPWSLAVLAIIGAGVTGYLLYEEKSRVAALQQEQAILQSSYDEKLKALQRRLVSAIVASGNSPGLPAQPGQPAASGKAGDQLADLITRQIELEARQALLGALTGQAVGPILPQGGAQAPGGNQFAEGQNILDRVNPAVLAQQRRQVAAAVKAAETMSLDQRIAILGQSLDRVQNGQNQQLPALGRQLVGRVQEVKTALTEIGLDPAKVKLPPGRPGMGGPLIPITVKPGTFEHALMQLGEARAFFSRWRDLAAIVPFQRPVPTDDTTTSNFGPRSDPFTGGTAMHAGMDFRGETGTPVHAAGAGKVLRAEVAGGYGNLVELDHGNGVTTRYGHLSAFDVKAGQIVAAGQVIGRIGSTGRSTGPHLHYETRLSDEARNPLKFIQIGDKLAVGPSGLR</sequence>
<feature type="transmembrane region" description="Helical" evidence="8">
    <location>
        <begin position="41"/>
        <end position="62"/>
    </location>
</feature>
<comment type="caution">
    <text evidence="10">The sequence shown here is derived from an EMBL/GenBank/DDBJ whole genome shotgun (WGS) entry which is preliminary data.</text>
</comment>
<dbReference type="CDD" id="cd12797">
    <property type="entry name" value="M23_peptidase"/>
    <property type="match status" value="1"/>
</dbReference>
<keyword evidence="8" id="KW-0472">Membrane</keyword>
<protein>
    <submittedName>
        <fullName evidence="10">M23 family metallopeptidase</fullName>
        <ecNumber evidence="10">3.4.24.-</ecNumber>
    </submittedName>
</protein>
<keyword evidence="5" id="KW-0862">Zinc</keyword>
<feature type="region of interest" description="Disordered" evidence="7">
    <location>
        <begin position="1"/>
        <end position="37"/>
    </location>
</feature>
<dbReference type="Proteomes" id="UP001596104">
    <property type="component" value="Unassembled WGS sequence"/>
</dbReference>
<dbReference type="Gene3D" id="2.70.70.10">
    <property type="entry name" value="Glucose Permease (Domain IIA)"/>
    <property type="match status" value="1"/>
</dbReference>
<evidence type="ECO:0000313" key="11">
    <source>
        <dbReference type="Proteomes" id="UP001596104"/>
    </source>
</evidence>
<evidence type="ECO:0000256" key="8">
    <source>
        <dbReference type="SAM" id="Phobius"/>
    </source>
</evidence>
<gene>
    <name evidence="10" type="ORF">ACFPPC_06295</name>
</gene>
<evidence type="ECO:0000256" key="2">
    <source>
        <dbReference type="ARBA" id="ARBA00022670"/>
    </source>
</evidence>
<evidence type="ECO:0000259" key="9">
    <source>
        <dbReference type="Pfam" id="PF01551"/>
    </source>
</evidence>
<keyword evidence="8" id="KW-1133">Transmembrane helix</keyword>
<feature type="region of interest" description="Disordered" evidence="7">
    <location>
        <begin position="101"/>
        <end position="120"/>
    </location>
</feature>
<dbReference type="InterPro" id="IPR011055">
    <property type="entry name" value="Dup_hybrid_motif"/>
</dbReference>
<proteinExistence type="predicted"/>
<dbReference type="Pfam" id="PF01551">
    <property type="entry name" value="Peptidase_M23"/>
    <property type="match status" value="1"/>
</dbReference>
<dbReference type="SUPFAM" id="SSF51261">
    <property type="entry name" value="Duplicated hybrid motif"/>
    <property type="match status" value="1"/>
</dbReference>
<dbReference type="GO" id="GO:0016787">
    <property type="term" value="F:hydrolase activity"/>
    <property type="evidence" value="ECO:0007669"/>
    <property type="project" value="UniProtKB-KW"/>
</dbReference>
<dbReference type="InterPro" id="IPR050570">
    <property type="entry name" value="Cell_wall_metabolism_enzyme"/>
</dbReference>
<keyword evidence="2" id="KW-0645">Protease</keyword>
<keyword evidence="11" id="KW-1185">Reference proteome</keyword>
<reference evidence="11" key="1">
    <citation type="journal article" date="2019" name="Int. J. Syst. Evol. Microbiol.">
        <title>The Global Catalogue of Microorganisms (GCM) 10K type strain sequencing project: providing services to taxonomists for standard genome sequencing and annotation.</title>
        <authorList>
            <consortium name="The Broad Institute Genomics Platform"/>
            <consortium name="The Broad Institute Genome Sequencing Center for Infectious Disease"/>
            <person name="Wu L."/>
            <person name="Ma J."/>
        </authorList>
    </citation>
    <scope>NUCLEOTIDE SEQUENCE [LARGE SCALE GENOMIC DNA]</scope>
    <source>
        <strain evidence="11">CGMCC 1.16326</strain>
    </source>
</reference>
<evidence type="ECO:0000256" key="5">
    <source>
        <dbReference type="ARBA" id="ARBA00022833"/>
    </source>
</evidence>
<keyword evidence="4 10" id="KW-0378">Hydrolase</keyword>
<evidence type="ECO:0000256" key="7">
    <source>
        <dbReference type="SAM" id="MobiDB-lite"/>
    </source>
</evidence>
<evidence type="ECO:0000256" key="6">
    <source>
        <dbReference type="ARBA" id="ARBA00023049"/>
    </source>
</evidence>
<evidence type="ECO:0000313" key="10">
    <source>
        <dbReference type="EMBL" id="MFC5392252.1"/>
    </source>
</evidence>
<evidence type="ECO:0000256" key="1">
    <source>
        <dbReference type="ARBA" id="ARBA00001947"/>
    </source>
</evidence>
<dbReference type="PANTHER" id="PTHR21666:SF288">
    <property type="entry name" value="CELL DIVISION PROTEIN YTFB"/>
    <property type="match status" value="1"/>
</dbReference>
<feature type="compositionally biased region" description="Polar residues" evidence="7">
    <location>
        <begin position="14"/>
        <end position="24"/>
    </location>
</feature>
<evidence type="ECO:0000256" key="3">
    <source>
        <dbReference type="ARBA" id="ARBA00022723"/>
    </source>
</evidence>
<keyword evidence="6" id="KW-0482">Metalloprotease</keyword>
<dbReference type="InterPro" id="IPR016047">
    <property type="entry name" value="M23ase_b-sheet_dom"/>
</dbReference>
<dbReference type="PANTHER" id="PTHR21666">
    <property type="entry name" value="PEPTIDASE-RELATED"/>
    <property type="match status" value="1"/>
</dbReference>
<dbReference type="EC" id="3.4.24.-" evidence="10"/>
<feature type="compositionally biased region" description="Low complexity" evidence="7">
    <location>
        <begin position="103"/>
        <end position="120"/>
    </location>
</feature>
<accession>A0ABW0H7C6</accession>
<comment type="cofactor">
    <cofactor evidence="1">
        <name>Zn(2+)</name>
        <dbReference type="ChEBI" id="CHEBI:29105"/>
    </cofactor>
</comment>
<evidence type="ECO:0000256" key="4">
    <source>
        <dbReference type="ARBA" id="ARBA00022801"/>
    </source>
</evidence>
<dbReference type="EMBL" id="JBHSLV010000009">
    <property type="protein sequence ID" value="MFC5392252.1"/>
    <property type="molecule type" value="Genomic_DNA"/>
</dbReference>
<keyword evidence="8" id="KW-0812">Transmembrane</keyword>
<name>A0ABW0H7C6_9HYPH</name>
<organism evidence="10 11">
    <name type="scientific">Bosea vestrisii</name>
    <dbReference type="NCBI Taxonomy" id="151416"/>
    <lineage>
        <taxon>Bacteria</taxon>
        <taxon>Pseudomonadati</taxon>
        <taxon>Pseudomonadota</taxon>
        <taxon>Alphaproteobacteria</taxon>
        <taxon>Hyphomicrobiales</taxon>
        <taxon>Boseaceae</taxon>
        <taxon>Bosea</taxon>
    </lineage>
</organism>
<feature type="domain" description="M23ase beta-sheet core" evidence="9">
    <location>
        <begin position="325"/>
        <end position="419"/>
    </location>
</feature>